<organism evidence="2 4">
    <name type="scientific">Limnoraphis robusta CS-951</name>
    <dbReference type="NCBI Taxonomy" id="1637645"/>
    <lineage>
        <taxon>Bacteria</taxon>
        <taxon>Bacillati</taxon>
        <taxon>Cyanobacteriota</taxon>
        <taxon>Cyanophyceae</taxon>
        <taxon>Oscillatoriophycideae</taxon>
        <taxon>Oscillatoriales</taxon>
        <taxon>Sirenicapillariaceae</taxon>
        <taxon>Limnoraphis</taxon>
    </lineage>
</organism>
<sequence length="267" mass="28880">MLKKFQQRLNLVLGSIPVLATLTVTSSPSIAATFASSSANAFLHSFSHAPSSVGTLTDGEVFTLSTDGSVYASADSNAFFAQIHPFAFNSSFALAEGDGQKYVGIAESEAAVIGRQFYIEAGSTFSFDFLSSLELETSIEKPPGEAAIAQGNISFFLFDDSTQKPIDFLTISGRLETAGNDDFFEVQASDGFNFLLDYSEQEFGGNQEFITAEYLGEFSRYFSEDTSLTLVEVKTNAVLVKAPEPSSFVAFFIFGVTGVALRKRKQF</sequence>
<reference evidence="2 4" key="1">
    <citation type="submission" date="2015-06" db="EMBL/GenBank/DDBJ databases">
        <title>Draft genome assembly of filamentous brackish cyanobacterium Limnoraphis robusta strain CS-951.</title>
        <authorList>
            <person name="Willis A."/>
            <person name="Parks M."/>
            <person name="Burford M.A."/>
        </authorList>
    </citation>
    <scope>NUCLEOTIDE SEQUENCE [LARGE SCALE GENOMIC DNA]</scope>
    <source>
        <strain evidence="2 4">CS-951</strain>
    </source>
</reference>
<evidence type="ECO:0008006" key="5">
    <source>
        <dbReference type="Google" id="ProtNLM"/>
    </source>
</evidence>
<accession>A0A0F5Y6Q1</accession>
<name>A0A0F5Y6Q1_9CYAN</name>
<dbReference type="EMBL" id="LATL02000103">
    <property type="protein sequence ID" value="KKD34601.1"/>
    <property type="molecule type" value="Genomic_DNA"/>
</dbReference>
<comment type="caution">
    <text evidence="2">The sequence shown here is derived from an EMBL/GenBank/DDBJ whole genome shotgun (WGS) entry which is preliminary data.</text>
</comment>
<dbReference type="EMBL" id="LATL02000193">
    <property type="protein sequence ID" value="KMW70362.1"/>
    <property type="molecule type" value="Genomic_DNA"/>
</dbReference>
<feature type="chain" id="PRO_5007402651" description="PEP-CTERM protein-sorting domain-containing protein" evidence="1">
    <location>
        <begin position="32"/>
        <end position="267"/>
    </location>
</feature>
<dbReference type="AlphaFoldDB" id="A0A0F5Y6Q1"/>
<feature type="signal peptide" evidence="1">
    <location>
        <begin position="1"/>
        <end position="31"/>
    </location>
</feature>
<evidence type="ECO:0000313" key="2">
    <source>
        <dbReference type="EMBL" id="KKD34601.1"/>
    </source>
</evidence>
<protein>
    <recommendedName>
        <fullName evidence="5">PEP-CTERM protein-sorting domain-containing protein</fullName>
    </recommendedName>
</protein>
<keyword evidence="1" id="KW-0732">Signal</keyword>
<dbReference type="Proteomes" id="UP000033607">
    <property type="component" value="Unassembled WGS sequence"/>
</dbReference>
<proteinExistence type="predicted"/>
<evidence type="ECO:0000313" key="4">
    <source>
        <dbReference type="Proteomes" id="UP000033607"/>
    </source>
</evidence>
<evidence type="ECO:0000313" key="3">
    <source>
        <dbReference type="EMBL" id="KMW70362.1"/>
    </source>
</evidence>
<dbReference type="OrthoDB" id="454223at2"/>
<gene>
    <name evidence="2" type="ORF">WN50_30020</name>
    <name evidence="3" type="ORF">WN50_35900</name>
</gene>
<evidence type="ECO:0000256" key="1">
    <source>
        <dbReference type="SAM" id="SignalP"/>
    </source>
</evidence>
<dbReference type="RefSeq" id="WP_046282290.1">
    <property type="nucleotide sequence ID" value="NZ_LATL02000103.1"/>
</dbReference>